<dbReference type="EMBL" id="QAPG01000385">
    <property type="protein sequence ID" value="TDZ28900.1"/>
    <property type="molecule type" value="Genomic_DNA"/>
</dbReference>
<keyword evidence="1" id="KW-0732">Signal</keyword>
<dbReference type="AlphaFoldDB" id="A0A4R8PX94"/>
<accession>A0A4R8PX94</accession>
<dbReference type="Proteomes" id="UP000295083">
    <property type="component" value="Unassembled WGS sequence"/>
</dbReference>
<protein>
    <submittedName>
        <fullName evidence="2">Uncharacterized protein</fullName>
    </submittedName>
</protein>
<keyword evidence="3" id="KW-1185">Reference proteome</keyword>
<reference evidence="2 3" key="1">
    <citation type="submission" date="2018-11" db="EMBL/GenBank/DDBJ databases">
        <title>Genome sequence and assembly of Colletotrichum spinosum.</title>
        <authorList>
            <person name="Gan P."/>
            <person name="Shirasu K."/>
        </authorList>
    </citation>
    <scope>NUCLEOTIDE SEQUENCE [LARGE SCALE GENOMIC DNA]</scope>
    <source>
        <strain evidence="2 3">CBS 515.97</strain>
    </source>
</reference>
<name>A0A4R8PX94_9PEZI</name>
<evidence type="ECO:0000313" key="3">
    <source>
        <dbReference type="Proteomes" id="UP000295083"/>
    </source>
</evidence>
<organism evidence="2 3">
    <name type="scientific">Colletotrichum spinosum</name>
    <dbReference type="NCBI Taxonomy" id="1347390"/>
    <lineage>
        <taxon>Eukaryota</taxon>
        <taxon>Fungi</taxon>
        <taxon>Dikarya</taxon>
        <taxon>Ascomycota</taxon>
        <taxon>Pezizomycotina</taxon>
        <taxon>Sordariomycetes</taxon>
        <taxon>Hypocreomycetidae</taxon>
        <taxon>Glomerellales</taxon>
        <taxon>Glomerellaceae</taxon>
        <taxon>Colletotrichum</taxon>
        <taxon>Colletotrichum orbiculare species complex</taxon>
    </lineage>
</organism>
<evidence type="ECO:0000313" key="2">
    <source>
        <dbReference type="EMBL" id="TDZ28900.1"/>
    </source>
</evidence>
<gene>
    <name evidence="2" type="ORF">C8035_v003864</name>
</gene>
<proteinExistence type="predicted"/>
<comment type="caution">
    <text evidence="2">The sequence shown here is derived from an EMBL/GenBank/DDBJ whole genome shotgun (WGS) entry which is preliminary data.</text>
</comment>
<feature type="signal peptide" evidence="1">
    <location>
        <begin position="1"/>
        <end position="18"/>
    </location>
</feature>
<evidence type="ECO:0000256" key="1">
    <source>
        <dbReference type="SAM" id="SignalP"/>
    </source>
</evidence>
<feature type="chain" id="PRO_5020471806" evidence="1">
    <location>
        <begin position="19"/>
        <end position="192"/>
    </location>
</feature>
<sequence>MVPLIVTLTHLLAAVTLASPINPPSLTQDLTTSLLTRRDGPTYTYTAVTNAAANAGVTLRDGEWHYLRLCTPLEGQIPEDDVQRETGCKHFYLVVGKVIIKNGLFSGNKRDFQGSVYHVRNDEDDGKWYWKSHAYEAYGYQDILYGGRTTSTKASSSRLDALSTAWVEKWGTYCDQNEARCFGYYHYMASLL</sequence>